<dbReference type="RefSeq" id="WP_039311300.1">
    <property type="nucleotide sequence ID" value="NZ_CP006905.1"/>
</dbReference>
<accession>A0A0A7FU36</accession>
<name>A0A0A7FU36_9CLOT</name>
<proteinExistence type="predicted"/>
<dbReference type="HOGENOM" id="CLU_1560243_0_0_9"/>
<organism evidence="1 2">
    <name type="scientific">Clostridium baratii str. Sullivan</name>
    <dbReference type="NCBI Taxonomy" id="1415775"/>
    <lineage>
        <taxon>Bacteria</taxon>
        <taxon>Bacillati</taxon>
        <taxon>Bacillota</taxon>
        <taxon>Clostridia</taxon>
        <taxon>Eubacteriales</taxon>
        <taxon>Clostridiaceae</taxon>
        <taxon>Clostridium</taxon>
    </lineage>
</organism>
<sequence>MNFDINELVKEIINQNEYMDNNKKKNLLEKVKYNGLTSIEAYKIIDGILNYGVALEREKLKDLPDVDCRKLNTALFLILKYYKNMDKETFFDSLELMTNINIDSIDGGLIEKDIDAPITAIIDILEDYVFGSNPDDKDVVLSKDEIELYKVNINYGVDRIREQNRDFLDIY</sequence>
<dbReference type="STRING" id="1561.NPD11_2529"/>
<dbReference type="KEGG" id="cbv:U729_464"/>
<dbReference type="EMBL" id="CP006905">
    <property type="protein sequence ID" value="AIY83103.1"/>
    <property type="molecule type" value="Genomic_DNA"/>
</dbReference>
<dbReference type="OrthoDB" id="9992481at2"/>
<keyword evidence="2" id="KW-1185">Reference proteome</keyword>
<dbReference type="Proteomes" id="UP000030635">
    <property type="component" value="Chromosome"/>
</dbReference>
<gene>
    <name evidence="1" type="ORF">U729_464</name>
</gene>
<evidence type="ECO:0000313" key="1">
    <source>
        <dbReference type="EMBL" id="AIY83103.1"/>
    </source>
</evidence>
<dbReference type="AlphaFoldDB" id="A0A0A7FU36"/>
<evidence type="ECO:0000313" key="2">
    <source>
        <dbReference type="Proteomes" id="UP000030635"/>
    </source>
</evidence>
<reference evidence="1 2" key="1">
    <citation type="journal article" date="2015" name="Infect. Genet. Evol.">
        <title>Genomic sequences of six botulinum neurotoxin-producing strains representing three clostridial species illustrate the mobility and diversity of botulinum neurotoxin genes.</title>
        <authorList>
            <person name="Smith T.J."/>
            <person name="Hill K.K."/>
            <person name="Xie G."/>
            <person name="Foley B.T."/>
            <person name="Williamson C.H."/>
            <person name="Foster J.T."/>
            <person name="Johnson S.L."/>
            <person name="Chertkov O."/>
            <person name="Teshima H."/>
            <person name="Gibbons H.S."/>
            <person name="Johnsky L.A."/>
            <person name="Karavis M.A."/>
            <person name="Smith L.A."/>
        </authorList>
    </citation>
    <scope>NUCLEOTIDE SEQUENCE [LARGE SCALE GENOMIC DNA]</scope>
    <source>
        <strain evidence="1">Sullivan</strain>
    </source>
</reference>
<dbReference type="eggNOG" id="ENOG50327IM">
    <property type="taxonomic scope" value="Bacteria"/>
</dbReference>
<protein>
    <submittedName>
        <fullName evidence="1">Uncharacterized protein</fullName>
    </submittedName>
</protein>